<dbReference type="InterPro" id="IPR036047">
    <property type="entry name" value="F-box-like_dom_sf"/>
</dbReference>
<feature type="non-terminal residue" evidence="2">
    <location>
        <position position="47"/>
    </location>
</feature>
<evidence type="ECO:0000313" key="3">
    <source>
        <dbReference type="Proteomes" id="UP000663823"/>
    </source>
</evidence>
<sequence length="47" mass="5563">MSVSSFEILPDDILYEIFGYLSPVDVLRSFFSLTKRLSNMIINEYLW</sequence>
<proteinExistence type="predicted"/>
<reference evidence="2" key="1">
    <citation type="submission" date="2021-02" db="EMBL/GenBank/DDBJ databases">
        <authorList>
            <person name="Nowell W R."/>
        </authorList>
    </citation>
    <scope>NUCLEOTIDE SEQUENCE</scope>
</reference>
<comment type="caution">
    <text evidence="2">The sequence shown here is derived from an EMBL/GenBank/DDBJ whole genome shotgun (WGS) entry which is preliminary data.</text>
</comment>
<accession>A0A820GH66</accession>
<dbReference type="Pfam" id="PF12937">
    <property type="entry name" value="F-box-like"/>
    <property type="match status" value="1"/>
</dbReference>
<dbReference type="Gene3D" id="1.20.1280.50">
    <property type="match status" value="1"/>
</dbReference>
<protein>
    <recommendedName>
        <fullName evidence="1">F-box domain-containing protein</fullName>
    </recommendedName>
</protein>
<dbReference type="SUPFAM" id="SSF81383">
    <property type="entry name" value="F-box domain"/>
    <property type="match status" value="1"/>
</dbReference>
<evidence type="ECO:0000259" key="1">
    <source>
        <dbReference type="PROSITE" id="PS50181"/>
    </source>
</evidence>
<dbReference type="Proteomes" id="UP000663823">
    <property type="component" value="Unassembled WGS sequence"/>
</dbReference>
<name>A0A820GH66_9BILA</name>
<feature type="domain" description="F-box" evidence="1">
    <location>
        <begin position="3"/>
        <end position="47"/>
    </location>
</feature>
<dbReference type="EMBL" id="CAJOAX010040395">
    <property type="protein sequence ID" value="CAF4279124.1"/>
    <property type="molecule type" value="Genomic_DNA"/>
</dbReference>
<dbReference type="InterPro" id="IPR001810">
    <property type="entry name" value="F-box_dom"/>
</dbReference>
<dbReference type="PROSITE" id="PS50181">
    <property type="entry name" value="FBOX"/>
    <property type="match status" value="1"/>
</dbReference>
<organism evidence="2 3">
    <name type="scientific">Rotaria sordida</name>
    <dbReference type="NCBI Taxonomy" id="392033"/>
    <lineage>
        <taxon>Eukaryota</taxon>
        <taxon>Metazoa</taxon>
        <taxon>Spiralia</taxon>
        <taxon>Gnathifera</taxon>
        <taxon>Rotifera</taxon>
        <taxon>Eurotatoria</taxon>
        <taxon>Bdelloidea</taxon>
        <taxon>Philodinida</taxon>
        <taxon>Philodinidae</taxon>
        <taxon>Rotaria</taxon>
    </lineage>
</organism>
<gene>
    <name evidence="2" type="ORF">OTI717_LOCUS41355</name>
</gene>
<dbReference type="AlphaFoldDB" id="A0A820GH66"/>
<evidence type="ECO:0000313" key="2">
    <source>
        <dbReference type="EMBL" id="CAF4279124.1"/>
    </source>
</evidence>